<reference evidence="5 8" key="2">
    <citation type="submission" date="2020-04" db="EMBL/GenBank/DDBJ databases">
        <title>Description of novel Gluconacetobacter.</title>
        <authorList>
            <person name="Sombolestani A."/>
        </authorList>
    </citation>
    <scope>NUCLEOTIDE SEQUENCE [LARGE SCALE GENOMIC DNA]</scope>
    <source>
        <strain evidence="5 8">LMG 1382</strain>
    </source>
</reference>
<dbReference type="SUPFAM" id="SSF48452">
    <property type="entry name" value="TPR-like"/>
    <property type="match status" value="2"/>
</dbReference>
<evidence type="ECO:0000313" key="8">
    <source>
        <dbReference type="Proteomes" id="UP000562982"/>
    </source>
</evidence>
<proteinExistence type="predicted"/>
<protein>
    <submittedName>
        <fullName evidence="6">Flp pilus assembly protein TadD</fullName>
    </submittedName>
    <submittedName>
        <fullName evidence="5">Tetratricopeptide repeat protein</fullName>
    </submittedName>
</protein>
<keyword evidence="1" id="KW-0677">Repeat</keyword>
<evidence type="ECO:0000256" key="2">
    <source>
        <dbReference type="ARBA" id="ARBA00022803"/>
    </source>
</evidence>
<dbReference type="EMBL" id="QQAW01000014">
    <property type="protein sequence ID" value="RDI35519.1"/>
    <property type="molecule type" value="Genomic_DNA"/>
</dbReference>
<reference evidence="6 7" key="1">
    <citation type="submission" date="2018-07" db="EMBL/GenBank/DDBJ databases">
        <title>Genomic Encyclopedia of Type Strains, Phase IV (KMG-IV): sequencing the most valuable type-strain genomes for metagenomic binning, comparative biology and taxonomic classification.</title>
        <authorList>
            <person name="Goeker M."/>
        </authorList>
    </citation>
    <scope>NUCLEOTIDE SEQUENCE [LARGE SCALE GENOMIC DNA]</scope>
    <source>
        <strain evidence="6 7">DSM 5603</strain>
    </source>
</reference>
<evidence type="ECO:0000313" key="6">
    <source>
        <dbReference type="EMBL" id="RDI35519.1"/>
    </source>
</evidence>
<gene>
    <name evidence="6" type="ORF">C7453_11454</name>
    <name evidence="5" type="ORF">HLH32_13235</name>
</gene>
<feature type="chain" id="PRO_5044585190" evidence="4">
    <location>
        <begin position="24"/>
        <end position="594"/>
    </location>
</feature>
<dbReference type="Proteomes" id="UP000254958">
    <property type="component" value="Unassembled WGS sequence"/>
</dbReference>
<evidence type="ECO:0000256" key="4">
    <source>
        <dbReference type="SAM" id="SignalP"/>
    </source>
</evidence>
<name>A0A370FXU1_GLULI</name>
<keyword evidence="7" id="KW-1185">Reference proteome</keyword>
<evidence type="ECO:0000256" key="1">
    <source>
        <dbReference type="ARBA" id="ARBA00022737"/>
    </source>
</evidence>
<evidence type="ECO:0000313" key="5">
    <source>
        <dbReference type="EMBL" id="MBB2187325.1"/>
    </source>
</evidence>
<dbReference type="Proteomes" id="UP000562982">
    <property type="component" value="Unassembled WGS sequence"/>
</dbReference>
<dbReference type="Pfam" id="PF13432">
    <property type="entry name" value="TPR_16"/>
    <property type="match status" value="2"/>
</dbReference>
<keyword evidence="4" id="KW-0732">Signal</keyword>
<evidence type="ECO:0000313" key="7">
    <source>
        <dbReference type="Proteomes" id="UP000254958"/>
    </source>
</evidence>
<comment type="caution">
    <text evidence="6">The sequence shown here is derived from an EMBL/GenBank/DDBJ whole genome shotgun (WGS) entry which is preliminary data.</text>
</comment>
<evidence type="ECO:0000256" key="3">
    <source>
        <dbReference type="SAM" id="MobiDB-lite"/>
    </source>
</evidence>
<dbReference type="Gene3D" id="1.25.40.10">
    <property type="entry name" value="Tetratricopeptide repeat domain"/>
    <property type="match status" value="4"/>
</dbReference>
<accession>A0A370FXU1</accession>
<dbReference type="InterPro" id="IPR019734">
    <property type="entry name" value="TPR_rpt"/>
</dbReference>
<keyword evidence="2" id="KW-0802">TPR repeat</keyword>
<dbReference type="Pfam" id="PF13428">
    <property type="entry name" value="TPR_14"/>
    <property type="match status" value="1"/>
</dbReference>
<feature type="signal peptide" evidence="4">
    <location>
        <begin position="1"/>
        <end position="23"/>
    </location>
</feature>
<dbReference type="PANTHER" id="PTHR45586:SF1">
    <property type="entry name" value="LIPOPOLYSACCHARIDE ASSEMBLY PROTEIN B"/>
    <property type="match status" value="1"/>
</dbReference>
<dbReference type="OrthoDB" id="9766710at2"/>
<dbReference type="EMBL" id="JABEQI010000008">
    <property type="protein sequence ID" value="MBB2187325.1"/>
    <property type="molecule type" value="Genomic_DNA"/>
</dbReference>
<dbReference type="InterPro" id="IPR011990">
    <property type="entry name" value="TPR-like_helical_dom_sf"/>
</dbReference>
<dbReference type="InterPro" id="IPR051012">
    <property type="entry name" value="CellSynth/LPSAsmb/PSIAsmb"/>
</dbReference>
<dbReference type="PANTHER" id="PTHR45586">
    <property type="entry name" value="TPR REPEAT-CONTAINING PROTEIN PA4667"/>
    <property type="match status" value="1"/>
</dbReference>
<dbReference type="SMART" id="SM00028">
    <property type="entry name" value="TPR"/>
    <property type="match status" value="4"/>
</dbReference>
<dbReference type="AlphaFoldDB" id="A0A370FXU1"/>
<organism evidence="6 7">
    <name type="scientific">Gluconacetobacter liquefaciens</name>
    <name type="common">Acetobacter liquefaciens</name>
    <dbReference type="NCBI Taxonomy" id="89584"/>
    <lineage>
        <taxon>Bacteria</taxon>
        <taxon>Pseudomonadati</taxon>
        <taxon>Pseudomonadota</taxon>
        <taxon>Alphaproteobacteria</taxon>
        <taxon>Acetobacterales</taxon>
        <taxon>Acetobacteraceae</taxon>
        <taxon>Gluconacetobacter</taxon>
    </lineage>
</organism>
<sequence>MQRFRSFCAFLLALAAPAGPLHAREGAGQSAPAVKPVPVPWPEGIDGPYLVGTVAALEGDDGVAARAFRQAAQLAPGEPALLRRAFLYSALAGDDSAVALAGRLPGQALAELVMGNAAVRTAHWADAQAHYDRVRKDPLLATIRPLLTAWTLLGAGQGERALAELDPLVADRDLGGYYAVHAALIAQAGGRPERAARYARAALATPAAGHDLFTVLALGHWLVGQGQRAQAERLVDGLLAGAPGLALSRQGILAAMDRAPPAAPCQGIAQAYAFLSGLVGQEVARMADPSGRLAHDGGLRDMRMMMLRFALGLDPAVGQARLMLSALQYEAGQAVAARDTLAGAVPDDPLGSVIQLQRARLDAATGRWDEANAALLRLTAAQPGQPRIWQTLGDLQSDRQDWQGAEASYSHAIAATGHLTGADWPLLFGRAAAYDRLDRWPQAQADLEHALTLAPDEVLLLNYLGYSLVQQGRDLPRAESLLRRAVALEPQNAAIRDSLGWALVRRGHVAEGVVMLERAAEQTPEDQAVNYHLGVAYQESGRLREAVNQWHFAQGLPASDPADAGRISAALADAARSVHQGEPPVQAPSGQKKD</sequence>
<dbReference type="RefSeq" id="WP_114729221.1">
    <property type="nucleotide sequence ID" value="NZ_BJMI01000048.1"/>
</dbReference>
<feature type="region of interest" description="Disordered" evidence="3">
    <location>
        <begin position="571"/>
        <end position="594"/>
    </location>
</feature>